<name>A0A167HI29_CALVF</name>
<reference evidence="7 8" key="1">
    <citation type="journal article" date="2016" name="Mol. Biol. Evol.">
        <title>Comparative Genomics of Early-Diverging Mushroom-Forming Fungi Provides Insights into the Origins of Lignocellulose Decay Capabilities.</title>
        <authorList>
            <person name="Nagy L.G."/>
            <person name="Riley R."/>
            <person name="Tritt A."/>
            <person name="Adam C."/>
            <person name="Daum C."/>
            <person name="Floudas D."/>
            <person name="Sun H."/>
            <person name="Yadav J.S."/>
            <person name="Pangilinan J."/>
            <person name="Larsson K.H."/>
            <person name="Matsuura K."/>
            <person name="Barry K."/>
            <person name="Labutti K."/>
            <person name="Kuo R."/>
            <person name="Ohm R.A."/>
            <person name="Bhattacharya S.S."/>
            <person name="Shirouzu T."/>
            <person name="Yoshinaga Y."/>
            <person name="Martin F.M."/>
            <person name="Grigoriev I.V."/>
            <person name="Hibbett D.S."/>
        </authorList>
    </citation>
    <scope>NUCLEOTIDE SEQUENCE [LARGE SCALE GENOMIC DNA]</scope>
    <source>
        <strain evidence="7 8">TUFC12733</strain>
    </source>
</reference>
<dbReference type="GO" id="GO:0016020">
    <property type="term" value="C:membrane"/>
    <property type="evidence" value="ECO:0007669"/>
    <property type="project" value="TreeGrafter"/>
</dbReference>
<feature type="region of interest" description="Disordered" evidence="5">
    <location>
        <begin position="15"/>
        <end position="39"/>
    </location>
</feature>
<dbReference type="GO" id="GO:0034058">
    <property type="term" value="P:endosomal vesicle fusion"/>
    <property type="evidence" value="ECO:0007669"/>
    <property type="project" value="TreeGrafter"/>
</dbReference>
<protein>
    <recommendedName>
        <fullName evidence="6">CNH domain-containing protein</fullName>
    </recommendedName>
</protein>
<keyword evidence="2" id="KW-0813">Transport</keyword>
<gene>
    <name evidence="7" type="ORF">CALVIDRAFT_340783</name>
</gene>
<dbReference type="GO" id="GO:0005737">
    <property type="term" value="C:cytoplasm"/>
    <property type="evidence" value="ECO:0007669"/>
    <property type="project" value="UniProtKB-SubCell"/>
</dbReference>
<keyword evidence="3" id="KW-0963">Cytoplasm</keyword>
<dbReference type="GO" id="GO:0006914">
    <property type="term" value="P:autophagy"/>
    <property type="evidence" value="ECO:0007669"/>
    <property type="project" value="TreeGrafter"/>
</dbReference>
<evidence type="ECO:0000256" key="2">
    <source>
        <dbReference type="ARBA" id="ARBA00022448"/>
    </source>
</evidence>
<evidence type="ECO:0000259" key="6">
    <source>
        <dbReference type="PROSITE" id="PS50219"/>
    </source>
</evidence>
<evidence type="ECO:0000256" key="3">
    <source>
        <dbReference type="ARBA" id="ARBA00022490"/>
    </source>
</evidence>
<keyword evidence="8" id="KW-1185">Reference proteome</keyword>
<feature type="domain" description="CNH" evidence="6">
    <location>
        <begin position="72"/>
        <end position="355"/>
    </location>
</feature>
<dbReference type="OrthoDB" id="10258882at2759"/>
<dbReference type="Pfam" id="PF10366">
    <property type="entry name" value="Vps39_1"/>
    <property type="match status" value="1"/>
</dbReference>
<dbReference type="InterPro" id="IPR019452">
    <property type="entry name" value="VPS39/TGF_beta_rcpt-assoc_1"/>
</dbReference>
<keyword evidence="4" id="KW-0653">Protein transport</keyword>
<comment type="subcellular location">
    <subcellularLocation>
        <location evidence="1">Cytoplasm</location>
    </subcellularLocation>
</comment>
<evidence type="ECO:0000313" key="8">
    <source>
        <dbReference type="Proteomes" id="UP000076738"/>
    </source>
</evidence>
<accession>A0A167HI29</accession>
<dbReference type="PROSITE" id="PS50219">
    <property type="entry name" value="CNH"/>
    <property type="match status" value="1"/>
</dbReference>
<organism evidence="7 8">
    <name type="scientific">Calocera viscosa (strain TUFC12733)</name>
    <dbReference type="NCBI Taxonomy" id="1330018"/>
    <lineage>
        <taxon>Eukaryota</taxon>
        <taxon>Fungi</taxon>
        <taxon>Dikarya</taxon>
        <taxon>Basidiomycota</taxon>
        <taxon>Agaricomycotina</taxon>
        <taxon>Dacrymycetes</taxon>
        <taxon>Dacrymycetales</taxon>
        <taxon>Dacrymycetaceae</taxon>
        <taxon>Calocera</taxon>
    </lineage>
</organism>
<dbReference type="PANTHER" id="PTHR12894">
    <property type="entry name" value="CNH DOMAIN CONTAINING"/>
    <property type="match status" value="1"/>
</dbReference>
<proteinExistence type="predicted"/>
<evidence type="ECO:0000256" key="5">
    <source>
        <dbReference type="SAM" id="MobiDB-lite"/>
    </source>
</evidence>
<dbReference type="STRING" id="1330018.A0A167HI29"/>
<dbReference type="InterPro" id="IPR001180">
    <property type="entry name" value="CNH_dom"/>
</dbReference>
<dbReference type="GO" id="GO:0015031">
    <property type="term" value="P:protein transport"/>
    <property type="evidence" value="ECO:0007669"/>
    <property type="project" value="UniProtKB-KW"/>
</dbReference>
<dbReference type="EMBL" id="KV417320">
    <property type="protein sequence ID" value="KZO91652.1"/>
    <property type="molecule type" value="Genomic_DNA"/>
</dbReference>
<sequence>MDKSEVPPFHLQPLVTFQQQEDIPNPTDTSPAPSLRTSASAPQNALRAFISGSASTRGLASLTGGTPQAQEKVEIRCAEAFECNLYIGCSDGTLLWYTLNETDNNADPYTLQDRYTVPSRKAVSRIALIPRLSKALVLSDGTLYFFLLPSLEPIPIALINHIRGVLTFALDDADVFAHPEDADATGLCVLTRRGVGLWSLRERLLPIKEVPLPYRGLIAKRYAEHMFIASDSLYHFVDLSSSQSTEFAPIPTIEAQIGNTVIPPRPSIITVAQHEFLVALDGGAGAMGLFLKNGDPVRGTLEWEFLPRALAVDWPYVAALLPNGTVVVHSIETLKVVQVVDIPASLGARTMSSSMDGLYAPSSTNNRNLEMVPFRLIPPMLETPGETEEDPSATQNGSRATPPPSPPPKSAKTVPPAFTRTHLLLVGSSGVSGLLPQTLSAQCEALLAEHKTDQALELVAAADRREGGTPDAGVEREMRYIRQHLALGWLAETKFKRAGEELYQGRMDPRLLIRLWPEFRGALIGEGEKIDVFAGVEEQLDKLVSVEQIVMDNLVKNYAPHLKPDVEHAPAGSELKDGLAGDAKQMLRTYLEGVRRERTVWSRVLGSDMPKVERLVDTVMIKLMAQDPDATELYRLMDSSKAYDVAEVETWFLETSHYGALVRLYNKQGQEVKLLEALVNIADGVWEEDDVPNPIARVAELVQISRNRDVVQKYGLWLLRKDPALGLKLFTTRDPKRAVKIDEQLVLDEMMHFDEAAGEQFLEYLIFQRRNSEKRLHDMLARKYLGKVERMLRSPDVVHSWDGLVEQYLKEAPRISFLTFFGRSNLPTQELKARLKLALFLQASTLYDVVGLTAEFQKYPMLKVEGAILAAKSGDHRTVIETLANGLHDFTSAQSYCTSGGEIISPQVAQAATAPFDDLKPLATYLCDGGSAGKGKKVSVPEDAKKDLLGILVQVQMAGGERMAKQTATLLNAQAVYFDMFETLADIPEAWQLKPVSPFLIRSFRHAVHERHEAMILKGISSSQNLEISERLWELQRTEGAVIEEAADGDEPGGTIDYIEKAGVPWTEKPDGSDDVLDIRLDHEDRGLL</sequence>
<evidence type="ECO:0000313" key="7">
    <source>
        <dbReference type="EMBL" id="KZO91652.1"/>
    </source>
</evidence>
<dbReference type="AlphaFoldDB" id="A0A167HI29"/>
<evidence type="ECO:0000256" key="1">
    <source>
        <dbReference type="ARBA" id="ARBA00004496"/>
    </source>
</evidence>
<feature type="region of interest" description="Disordered" evidence="5">
    <location>
        <begin position="380"/>
        <end position="415"/>
    </location>
</feature>
<evidence type="ECO:0000256" key="4">
    <source>
        <dbReference type="ARBA" id="ARBA00022927"/>
    </source>
</evidence>
<dbReference type="PANTHER" id="PTHR12894:SF27">
    <property type="entry name" value="TRANSFORMING GROWTH FACTOR-BETA RECEPTOR-ASSOCIATED PROTEIN 1"/>
    <property type="match status" value="1"/>
</dbReference>
<dbReference type="Proteomes" id="UP000076738">
    <property type="component" value="Unassembled WGS sequence"/>
</dbReference>
<dbReference type="InterPro" id="IPR032914">
    <property type="entry name" value="Vam6/VPS39/TRAP1"/>
</dbReference>